<dbReference type="STRING" id="1121416.SAMN02745220_04435"/>
<dbReference type="InterPro" id="IPR016181">
    <property type="entry name" value="Acyl_CoA_acyltransferase"/>
</dbReference>
<sequence length="286" mass="33091">MNDIPQYPATCPLTLDLRPVLHELLRLLPDGVSEFTFANLYLFRERHNYRLSRLPEGLFIILGNDDGRPFFLLPFGLPEPVTLAQLFHDHQRMKCVTDSQKAILEQLGYTLIEDRDNFDYLYLRTDLAELPGRKFHKKRNLIKGFINNHDYTAKPLLDEHIPAALEILERWRDENGAPGDYTAAREALEKSWELQLCGGIYFVDDRPAGYTLGEELANSTSFVIHFEKAVIEYKGIYQFINQTFASILPDFYQTINREQDLGDPGLRQAKHSYKPSSYVVKYQATL</sequence>
<proteinExistence type="predicted"/>
<dbReference type="OrthoDB" id="9765580at2"/>
<feature type="domain" description="Phosphatidylglycerol lysyltransferase C-terminal" evidence="1">
    <location>
        <begin position="26"/>
        <end position="284"/>
    </location>
</feature>
<dbReference type="EMBL" id="FRFE01000032">
    <property type="protein sequence ID" value="SHO52225.1"/>
    <property type="molecule type" value="Genomic_DNA"/>
</dbReference>
<gene>
    <name evidence="2" type="ORF">SAMN02745220_04435</name>
</gene>
<dbReference type="RefSeq" id="WP_073615842.1">
    <property type="nucleotide sequence ID" value="NZ_FRFE01000032.1"/>
</dbReference>
<dbReference type="Pfam" id="PF09924">
    <property type="entry name" value="LPG_synthase_C"/>
    <property type="match status" value="1"/>
</dbReference>
<organism evidence="2 3">
    <name type="scientific">Desulfopila aestuarii DSM 18488</name>
    <dbReference type="NCBI Taxonomy" id="1121416"/>
    <lineage>
        <taxon>Bacteria</taxon>
        <taxon>Pseudomonadati</taxon>
        <taxon>Thermodesulfobacteriota</taxon>
        <taxon>Desulfobulbia</taxon>
        <taxon>Desulfobulbales</taxon>
        <taxon>Desulfocapsaceae</taxon>
        <taxon>Desulfopila</taxon>
    </lineage>
</organism>
<evidence type="ECO:0000313" key="3">
    <source>
        <dbReference type="Proteomes" id="UP000184603"/>
    </source>
</evidence>
<evidence type="ECO:0000313" key="2">
    <source>
        <dbReference type="EMBL" id="SHO52225.1"/>
    </source>
</evidence>
<evidence type="ECO:0000259" key="1">
    <source>
        <dbReference type="Pfam" id="PF09924"/>
    </source>
</evidence>
<accession>A0A1M7YHV4</accession>
<name>A0A1M7YHV4_9BACT</name>
<keyword evidence="3" id="KW-1185">Reference proteome</keyword>
<dbReference type="PANTHER" id="PTHR41373:SF1">
    <property type="entry name" value="PHOSPHATIDYLGLYCEROL LYSYLTRANSFERASE C-TERMINAL DOMAIN-CONTAINING PROTEIN"/>
    <property type="match status" value="1"/>
</dbReference>
<dbReference type="AlphaFoldDB" id="A0A1M7YHV4"/>
<protein>
    <recommendedName>
        <fullName evidence="1">Phosphatidylglycerol lysyltransferase C-terminal domain-containing protein</fullName>
    </recommendedName>
</protein>
<dbReference type="SUPFAM" id="SSF55729">
    <property type="entry name" value="Acyl-CoA N-acyltransferases (Nat)"/>
    <property type="match status" value="2"/>
</dbReference>
<dbReference type="InterPro" id="IPR016732">
    <property type="entry name" value="UCP018688"/>
</dbReference>
<dbReference type="Proteomes" id="UP000184603">
    <property type="component" value="Unassembled WGS sequence"/>
</dbReference>
<dbReference type="InterPro" id="IPR024320">
    <property type="entry name" value="LPG_synthase_C"/>
</dbReference>
<reference evidence="2 3" key="1">
    <citation type="submission" date="2016-12" db="EMBL/GenBank/DDBJ databases">
        <authorList>
            <person name="Song W.-J."/>
            <person name="Kurnit D.M."/>
        </authorList>
    </citation>
    <scope>NUCLEOTIDE SEQUENCE [LARGE SCALE GENOMIC DNA]</scope>
    <source>
        <strain evidence="2 3">DSM 18488</strain>
    </source>
</reference>
<dbReference type="Gene3D" id="3.40.630.30">
    <property type="match status" value="1"/>
</dbReference>
<dbReference type="PANTHER" id="PTHR41373">
    <property type="entry name" value="DUF2156 DOMAIN-CONTAINING PROTEIN"/>
    <property type="match status" value="1"/>
</dbReference>
<dbReference type="PIRSF" id="PIRSF018688">
    <property type="entry name" value="UCP018688"/>
    <property type="match status" value="1"/>
</dbReference>